<dbReference type="RefSeq" id="WP_169639724.1">
    <property type="nucleotide sequence ID" value="NZ_CP048788.1"/>
</dbReference>
<feature type="domain" description="Anti-sigma K factor RskA C-terminal" evidence="1">
    <location>
        <begin position="117"/>
        <end position="224"/>
    </location>
</feature>
<name>A0A858SRJ1_9RHOB</name>
<dbReference type="EMBL" id="CP048788">
    <property type="protein sequence ID" value="QJF50508.1"/>
    <property type="molecule type" value="Genomic_DNA"/>
</dbReference>
<evidence type="ECO:0000259" key="1">
    <source>
        <dbReference type="Pfam" id="PF10099"/>
    </source>
</evidence>
<dbReference type="InterPro" id="IPR051474">
    <property type="entry name" value="Anti-sigma-K/W_factor"/>
</dbReference>
<dbReference type="AlphaFoldDB" id="A0A858SRJ1"/>
<dbReference type="KEGG" id="rpon:G3256_04715"/>
<dbReference type="GO" id="GO:0006417">
    <property type="term" value="P:regulation of translation"/>
    <property type="evidence" value="ECO:0007669"/>
    <property type="project" value="TreeGrafter"/>
</dbReference>
<evidence type="ECO:0000313" key="3">
    <source>
        <dbReference type="Proteomes" id="UP000503308"/>
    </source>
</evidence>
<dbReference type="InterPro" id="IPR018764">
    <property type="entry name" value="RskA_C"/>
</dbReference>
<sequence>MTDDVLVLGDGEGPDDDSLAAEFALGLTPADELGPLRERLRTDAKFAAAVAAWQQRLASLADDIKPVKPPRRARNRLHRRLFGAERRPLLQKLWVWQGISFLALGLAAWISFSDLTPDQVPTAPVYATQISNADEGLTVLAVYDPSRQALVLNRTEGSARAGRVLELWAIAPDAAPVSLGVLPDAPNARVILPEDLAEIAGALTLAISDEPEGGSTTGAPTGDVLGAGAVSEL</sequence>
<dbReference type="PANTHER" id="PTHR37461">
    <property type="entry name" value="ANTI-SIGMA-K FACTOR RSKA"/>
    <property type="match status" value="1"/>
</dbReference>
<evidence type="ECO:0000313" key="2">
    <source>
        <dbReference type="EMBL" id="QJF50508.1"/>
    </source>
</evidence>
<proteinExistence type="predicted"/>
<dbReference type="Proteomes" id="UP000503308">
    <property type="component" value="Chromosome"/>
</dbReference>
<dbReference type="GO" id="GO:0005886">
    <property type="term" value="C:plasma membrane"/>
    <property type="evidence" value="ECO:0007669"/>
    <property type="project" value="InterPro"/>
</dbReference>
<gene>
    <name evidence="2" type="ORF">G3256_04715</name>
</gene>
<dbReference type="GO" id="GO:0016989">
    <property type="term" value="F:sigma factor antagonist activity"/>
    <property type="evidence" value="ECO:0007669"/>
    <property type="project" value="TreeGrafter"/>
</dbReference>
<keyword evidence="3" id="KW-1185">Reference proteome</keyword>
<dbReference type="Pfam" id="PF10099">
    <property type="entry name" value="RskA_C"/>
    <property type="match status" value="1"/>
</dbReference>
<organism evidence="2 3">
    <name type="scientific">Roseobacter ponti</name>
    <dbReference type="NCBI Taxonomy" id="1891787"/>
    <lineage>
        <taxon>Bacteria</taxon>
        <taxon>Pseudomonadati</taxon>
        <taxon>Pseudomonadota</taxon>
        <taxon>Alphaproteobacteria</taxon>
        <taxon>Rhodobacterales</taxon>
        <taxon>Roseobacteraceae</taxon>
        <taxon>Roseobacter</taxon>
    </lineage>
</organism>
<protein>
    <recommendedName>
        <fullName evidence="1">Anti-sigma K factor RskA C-terminal domain-containing protein</fullName>
    </recommendedName>
</protein>
<dbReference type="PANTHER" id="PTHR37461:SF1">
    <property type="entry name" value="ANTI-SIGMA-K FACTOR RSKA"/>
    <property type="match status" value="1"/>
</dbReference>
<reference evidence="2 3" key="1">
    <citation type="submission" date="2020-02" db="EMBL/GenBank/DDBJ databases">
        <title>Genome sequence of Roseobacter ponti.</title>
        <authorList>
            <person name="Hollensteiner J."/>
            <person name="Schneider D."/>
            <person name="Poehlein A."/>
            <person name="Daniel R."/>
        </authorList>
    </citation>
    <scope>NUCLEOTIDE SEQUENCE [LARGE SCALE GENOMIC DNA]</scope>
    <source>
        <strain evidence="2 3">DSM 106830</strain>
    </source>
</reference>
<accession>A0A858SRJ1</accession>